<gene>
    <name evidence="2" type="ORF">GGR31_002974</name>
</gene>
<protein>
    <recommendedName>
        <fullName evidence="4">CarboxypepD_reg-like domain-containing protein</fullName>
    </recommendedName>
</protein>
<proteinExistence type="predicted"/>
<evidence type="ECO:0000256" key="1">
    <source>
        <dbReference type="SAM" id="SignalP"/>
    </source>
</evidence>
<reference evidence="2 3" key="1">
    <citation type="submission" date="2023-07" db="EMBL/GenBank/DDBJ databases">
        <title>Genomic Encyclopedia of Type Strains, Phase IV (KMG-IV): sequencing the most valuable type-strain genomes for metagenomic binning, comparative biology and taxonomic classification.</title>
        <authorList>
            <person name="Goeker M."/>
        </authorList>
    </citation>
    <scope>NUCLEOTIDE SEQUENCE [LARGE SCALE GENOMIC DNA]</scope>
    <source>
        <strain evidence="2 3">DSM 102814</strain>
    </source>
</reference>
<organism evidence="2 3">
    <name type="scientific">Mesonia maritima</name>
    <dbReference type="NCBI Taxonomy" id="1793873"/>
    <lineage>
        <taxon>Bacteria</taxon>
        <taxon>Pseudomonadati</taxon>
        <taxon>Bacteroidota</taxon>
        <taxon>Flavobacteriia</taxon>
        <taxon>Flavobacteriales</taxon>
        <taxon>Flavobacteriaceae</taxon>
        <taxon>Mesonia</taxon>
    </lineage>
</organism>
<dbReference type="Proteomes" id="UP001257659">
    <property type="component" value="Unassembled WGS sequence"/>
</dbReference>
<evidence type="ECO:0000313" key="3">
    <source>
        <dbReference type="Proteomes" id="UP001257659"/>
    </source>
</evidence>
<comment type="caution">
    <text evidence="2">The sequence shown here is derived from an EMBL/GenBank/DDBJ whole genome shotgun (WGS) entry which is preliminary data.</text>
</comment>
<feature type="chain" id="PRO_5045095580" description="CarboxypepD_reg-like domain-containing protein" evidence="1">
    <location>
        <begin position="19"/>
        <end position="216"/>
    </location>
</feature>
<evidence type="ECO:0008006" key="4">
    <source>
        <dbReference type="Google" id="ProtNLM"/>
    </source>
</evidence>
<sequence length="216" mass="24846">MRLGLTILFCLSSAFLLAQEININGTVVEKMDGQPLLSVDITNNNGEKIAKTDFDGKFSIEASRNDSLTFSLDGFEAKKISVGDILTNKLVIRLKEHPNYVTVEGFHIKYDPCPGIVISPDQIIYTGKPKTFFKENKNKRLFIIFVEGLNPTFKNEKDSIYEQKFNIVYYSKAFGWDDKFATEYNKLTFKYLEKKYNRDWLIGIRMDAVGIEEHLK</sequence>
<keyword evidence="3" id="KW-1185">Reference proteome</keyword>
<dbReference type="Pfam" id="PF13715">
    <property type="entry name" value="CarbopepD_reg_2"/>
    <property type="match status" value="1"/>
</dbReference>
<keyword evidence="1" id="KW-0732">Signal</keyword>
<evidence type="ECO:0000313" key="2">
    <source>
        <dbReference type="EMBL" id="MDR6302294.1"/>
    </source>
</evidence>
<dbReference type="InterPro" id="IPR008969">
    <property type="entry name" value="CarboxyPept-like_regulatory"/>
</dbReference>
<dbReference type="SUPFAM" id="SSF49464">
    <property type="entry name" value="Carboxypeptidase regulatory domain-like"/>
    <property type="match status" value="1"/>
</dbReference>
<feature type="signal peptide" evidence="1">
    <location>
        <begin position="1"/>
        <end position="18"/>
    </location>
</feature>
<name>A0ABU1K9K9_9FLAO</name>
<accession>A0ABU1K9K9</accession>
<dbReference type="EMBL" id="JAVDQA010000014">
    <property type="protein sequence ID" value="MDR6302294.1"/>
    <property type="molecule type" value="Genomic_DNA"/>
</dbReference>
<dbReference type="RefSeq" id="WP_309730790.1">
    <property type="nucleotide sequence ID" value="NZ_JAVDQA010000014.1"/>
</dbReference>